<reference evidence="1 2" key="1">
    <citation type="submission" date="2015-09" db="EMBL/GenBank/DDBJ databases">
        <title>Draft genome of the parasitic nematode Teladorsagia circumcincta isolate WARC Sus (inbred).</title>
        <authorList>
            <person name="Mitreva M."/>
        </authorList>
    </citation>
    <scope>NUCLEOTIDE SEQUENCE [LARGE SCALE GENOMIC DNA]</scope>
    <source>
        <strain evidence="1 2">S</strain>
    </source>
</reference>
<keyword evidence="2" id="KW-1185">Reference proteome</keyword>
<organism evidence="1 2">
    <name type="scientific">Teladorsagia circumcincta</name>
    <name type="common">Brown stomach worm</name>
    <name type="synonym">Ostertagia circumcincta</name>
    <dbReference type="NCBI Taxonomy" id="45464"/>
    <lineage>
        <taxon>Eukaryota</taxon>
        <taxon>Metazoa</taxon>
        <taxon>Ecdysozoa</taxon>
        <taxon>Nematoda</taxon>
        <taxon>Chromadorea</taxon>
        <taxon>Rhabditida</taxon>
        <taxon>Rhabditina</taxon>
        <taxon>Rhabditomorpha</taxon>
        <taxon>Strongyloidea</taxon>
        <taxon>Trichostrongylidae</taxon>
        <taxon>Teladorsagia</taxon>
    </lineage>
</organism>
<protein>
    <submittedName>
        <fullName evidence="1">Uncharacterized protein</fullName>
    </submittedName>
</protein>
<sequence length="84" mass="9674">MLPYVAYKYVKNKREATKREMDSVLESLTSNLSRSMVPDQWFEILVLSRYTYHVQVVLRISGVSTKASDDTNDYIPGVLSIVEK</sequence>
<proteinExistence type="predicted"/>
<accession>A0A2G9T9F1</accession>
<gene>
    <name evidence="1" type="ORF">TELCIR_24626</name>
</gene>
<dbReference type="EMBL" id="KZ402763">
    <property type="protein sequence ID" value="PIO54020.1"/>
    <property type="molecule type" value="Genomic_DNA"/>
</dbReference>
<dbReference type="AlphaFoldDB" id="A0A2G9T9F1"/>
<evidence type="ECO:0000313" key="2">
    <source>
        <dbReference type="Proteomes" id="UP000230423"/>
    </source>
</evidence>
<feature type="non-terminal residue" evidence="1">
    <location>
        <position position="84"/>
    </location>
</feature>
<dbReference type="OrthoDB" id="10264062at2759"/>
<evidence type="ECO:0000313" key="1">
    <source>
        <dbReference type="EMBL" id="PIO54020.1"/>
    </source>
</evidence>
<name>A0A2G9T9F1_TELCI</name>
<dbReference type="Proteomes" id="UP000230423">
    <property type="component" value="Unassembled WGS sequence"/>
</dbReference>